<dbReference type="InterPro" id="IPR037923">
    <property type="entry name" value="HTH-like"/>
</dbReference>
<dbReference type="Gene3D" id="1.10.10.60">
    <property type="entry name" value="Homeodomain-like"/>
    <property type="match status" value="1"/>
</dbReference>
<gene>
    <name evidence="5" type="ORF">GR138_06915</name>
</gene>
<dbReference type="PANTHER" id="PTHR46796">
    <property type="entry name" value="HTH-TYPE TRANSCRIPTIONAL ACTIVATOR RHAS-RELATED"/>
    <property type="match status" value="1"/>
</dbReference>
<keyword evidence="6" id="KW-1185">Reference proteome</keyword>
<dbReference type="GO" id="GO:0003700">
    <property type="term" value="F:DNA-binding transcription factor activity"/>
    <property type="evidence" value="ECO:0007669"/>
    <property type="project" value="InterPro"/>
</dbReference>
<dbReference type="AlphaFoldDB" id="A0A6N8S878"/>
<dbReference type="RefSeq" id="WP_160857869.1">
    <property type="nucleotide sequence ID" value="NZ_WUMK01000002.1"/>
</dbReference>
<dbReference type="GO" id="GO:0043565">
    <property type="term" value="F:sequence-specific DNA binding"/>
    <property type="evidence" value="ECO:0007669"/>
    <property type="project" value="InterPro"/>
</dbReference>
<dbReference type="Pfam" id="PF02311">
    <property type="entry name" value="AraC_binding"/>
    <property type="match status" value="1"/>
</dbReference>
<evidence type="ECO:0000259" key="4">
    <source>
        <dbReference type="PROSITE" id="PS01124"/>
    </source>
</evidence>
<dbReference type="CDD" id="cd06999">
    <property type="entry name" value="cupin_HpaA-like_N"/>
    <property type="match status" value="1"/>
</dbReference>
<dbReference type="InterPro" id="IPR050204">
    <property type="entry name" value="AraC_XylS_family_regulators"/>
</dbReference>
<dbReference type="Pfam" id="PF12833">
    <property type="entry name" value="HTH_18"/>
    <property type="match status" value="1"/>
</dbReference>
<dbReference type="InterPro" id="IPR047264">
    <property type="entry name" value="Cupin_HpaA-like_N"/>
</dbReference>
<protein>
    <submittedName>
        <fullName evidence="5">Helix-turn-helix domain-containing protein</fullName>
    </submittedName>
</protein>
<reference evidence="5 6" key="1">
    <citation type="submission" date="2019-12" db="EMBL/GenBank/DDBJ databases">
        <title>Shinella kummerowiae sp. nov., a symbiotic bacterium isolated from root nodules of the herbal legume Kummerowia stipulacea.</title>
        <authorList>
            <person name="Gao J."/>
        </authorList>
    </citation>
    <scope>NUCLEOTIDE SEQUENCE [LARGE SCALE GENOMIC DNA]</scope>
    <source>
        <strain evidence="5 6">CCBAU 25048</strain>
    </source>
</reference>
<comment type="caution">
    <text evidence="5">The sequence shown here is derived from an EMBL/GenBank/DDBJ whole genome shotgun (WGS) entry which is preliminary data.</text>
</comment>
<evidence type="ECO:0000256" key="3">
    <source>
        <dbReference type="ARBA" id="ARBA00023163"/>
    </source>
</evidence>
<dbReference type="SUPFAM" id="SSF46689">
    <property type="entry name" value="Homeodomain-like"/>
    <property type="match status" value="1"/>
</dbReference>
<name>A0A6N8S878_9HYPH</name>
<dbReference type="PROSITE" id="PS01124">
    <property type="entry name" value="HTH_ARAC_FAMILY_2"/>
    <property type="match status" value="1"/>
</dbReference>
<keyword evidence="2" id="KW-0238">DNA-binding</keyword>
<evidence type="ECO:0000256" key="1">
    <source>
        <dbReference type="ARBA" id="ARBA00023015"/>
    </source>
</evidence>
<organism evidence="5 6">
    <name type="scientific">Shinella kummerowiae</name>
    <dbReference type="NCBI Taxonomy" id="417745"/>
    <lineage>
        <taxon>Bacteria</taxon>
        <taxon>Pseudomonadati</taxon>
        <taxon>Pseudomonadota</taxon>
        <taxon>Alphaproteobacteria</taxon>
        <taxon>Hyphomicrobiales</taxon>
        <taxon>Rhizobiaceae</taxon>
        <taxon>Shinella</taxon>
    </lineage>
</organism>
<feature type="domain" description="HTH araC/xylS-type" evidence="4">
    <location>
        <begin position="185"/>
        <end position="283"/>
    </location>
</feature>
<dbReference type="SUPFAM" id="SSF51215">
    <property type="entry name" value="Regulatory protein AraC"/>
    <property type="match status" value="1"/>
</dbReference>
<evidence type="ECO:0000313" key="5">
    <source>
        <dbReference type="EMBL" id="MXN44913.1"/>
    </source>
</evidence>
<dbReference type="Proteomes" id="UP000435802">
    <property type="component" value="Unassembled WGS sequence"/>
</dbReference>
<dbReference type="Gene3D" id="2.60.120.10">
    <property type="entry name" value="Jelly Rolls"/>
    <property type="match status" value="1"/>
</dbReference>
<evidence type="ECO:0000256" key="2">
    <source>
        <dbReference type="ARBA" id="ARBA00023125"/>
    </source>
</evidence>
<dbReference type="EMBL" id="WUMK01000002">
    <property type="protein sequence ID" value="MXN44913.1"/>
    <property type="molecule type" value="Genomic_DNA"/>
</dbReference>
<dbReference type="InterPro" id="IPR009057">
    <property type="entry name" value="Homeodomain-like_sf"/>
</dbReference>
<dbReference type="InterPro" id="IPR018060">
    <property type="entry name" value="HTH_AraC"/>
</dbReference>
<dbReference type="InterPro" id="IPR014710">
    <property type="entry name" value="RmlC-like_jellyroll"/>
</dbReference>
<keyword evidence="1" id="KW-0805">Transcription regulation</keyword>
<evidence type="ECO:0000313" key="6">
    <source>
        <dbReference type="Proteomes" id="UP000435802"/>
    </source>
</evidence>
<dbReference type="OrthoDB" id="9814125at2"/>
<sequence length="294" mass="32966">MNRPVPTYDLYGERAGRSADFWLHCETIPSRSSLHRYEIGLHRHESFFQILYISAGSGDALFGAERLTLRPPAIVTVPPAINHGFRFSPDIDGYVFTMLASHVRLAGEAARFAAEPRVTTLDAADPEDAFLIGTLERLAAEWASRRSGRTDLMEAYLVSTLTLTARLSARDTPTEGIGETARRMEHLNGLIQQHFRNQKPARFYAQQLGVSPTHLNRIVKAATGLTAHAYIGRKLIDEAKRELVFTERPAQEIGLRLGFADPAYFSRFFLRETGETPRAWRLAERARLAAQSSE</sequence>
<keyword evidence="3" id="KW-0804">Transcription</keyword>
<dbReference type="InterPro" id="IPR003313">
    <property type="entry name" value="AraC-bd"/>
</dbReference>
<proteinExistence type="predicted"/>
<accession>A0A6N8S878</accession>
<dbReference type="SMART" id="SM00342">
    <property type="entry name" value="HTH_ARAC"/>
    <property type="match status" value="1"/>
</dbReference>